<name>A0A1R4GWF1_9MICC</name>
<sequence>MSAFPTRAPRTTNVFDAHDGLQAVLWDMDGTIVDTEPYWIAAEKELVHRHGGTWSDEEAQALIGQALPTSAAILRQAGVDLEIREIIDEMTASVVRGLSENMVFRPGARELLGDLRAHGVPCALVTMSEGPMAQLVADSLPSGTFEFLITGDMVPAGKPDPAPYLLALERMGQHVTSLQRHRAVAIEDSDPGVRSAAASGTPTVAVPHFSTLPETGNWTVWPTLDGVTAGDLDSFVAPAGDAG</sequence>
<accession>A0A1R4GWF1</accession>
<dbReference type="PANTHER" id="PTHR18901:SF38">
    <property type="entry name" value="PSEUDOURIDINE-5'-PHOSPHATASE"/>
    <property type="match status" value="1"/>
</dbReference>
<dbReference type="SFLD" id="SFLDG01129">
    <property type="entry name" value="C1.5:_HAD__Beta-PGM__Phosphata"/>
    <property type="match status" value="1"/>
</dbReference>
<dbReference type="PANTHER" id="PTHR18901">
    <property type="entry name" value="2-DEOXYGLUCOSE-6-PHOSPHATE PHOSPHATASE 2"/>
    <property type="match status" value="1"/>
</dbReference>
<reference evidence="1 2" key="1">
    <citation type="submission" date="2017-02" db="EMBL/GenBank/DDBJ databases">
        <authorList>
            <person name="Peterson S.W."/>
        </authorList>
    </citation>
    <scope>NUCLEOTIDE SEQUENCE [LARGE SCALE GENOMIC DNA]</scope>
    <source>
        <strain evidence="1 2">B Ar 00.02</strain>
    </source>
</reference>
<dbReference type="CDD" id="cd07505">
    <property type="entry name" value="HAD_BPGM-like"/>
    <property type="match status" value="1"/>
</dbReference>
<keyword evidence="1" id="KW-0378">Hydrolase</keyword>
<dbReference type="Gene3D" id="3.40.50.1000">
    <property type="entry name" value="HAD superfamily/HAD-like"/>
    <property type="match status" value="1"/>
</dbReference>
<dbReference type="Proteomes" id="UP000195913">
    <property type="component" value="Unassembled WGS sequence"/>
</dbReference>
<dbReference type="PRINTS" id="PR00413">
    <property type="entry name" value="HADHALOGNASE"/>
</dbReference>
<proteinExistence type="predicted"/>
<dbReference type="Pfam" id="PF13419">
    <property type="entry name" value="HAD_2"/>
    <property type="match status" value="1"/>
</dbReference>
<keyword evidence="2" id="KW-1185">Reference proteome</keyword>
<dbReference type="InterPro" id="IPR041492">
    <property type="entry name" value="HAD_2"/>
</dbReference>
<dbReference type="InterPro" id="IPR023214">
    <property type="entry name" value="HAD_sf"/>
</dbReference>
<dbReference type="InterPro" id="IPR023198">
    <property type="entry name" value="PGP-like_dom2"/>
</dbReference>
<dbReference type="EMBL" id="FUHW01000052">
    <property type="protein sequence ID" value="SJM72434.1"/>
    <property type="molecule type" value="Genomic_DNA"/>
</dbReference>
<dbReference type="NCBIfam" id="TIGR01509">
    <property type="entry name" value="HAD-SF-IA-v3"/>
    <property type="match status" value="1"/>
</dbReference>
<dbReference type="AlphaFoldDB" id="A0A1R4GWF1"/>
<dbReference type="GO" id="GO:0016787">
    <property type="term" value="F:hydrolase activity"/>
    <property type="evidence" value="ECO:0007669"/>
    <property type="project" value="UniProtKB-KW"/>
</dbReference>
<dbReference type="Gene3D" id="1.10.150.240">
    <property type="entry name" value="Putative phosphatase, domain 2"/>
    <property type="match status" value="1"/>
</dbReference>
<dbReference type="SFLD" id="SFLDS00003">
    <property type="entry name" value="Haloacid_Dehalogenase"/>
    <property type="match status" value="1"/>
</dbReference>
<dbReference type="InterPro" id="IPR036412">
    <property type="entry name" value="HAD-like_sf"/>
</dbReference>
<dbReference type="RefSeq" id="WP_087001086.1">
    <property type="nucleotide sequence ID" value="NZ_FUHW01000052.1"/>
</dbReference>
<gene>
    <name evidence="1" type="ORF">FM101_15100</name>
</gene>
<protein>
    <submittedName>
        <fullName evidence="1">HAD-superfamily hydrolase, subfamily IA, variant 3</fullName>
    </submittedName>
</protein>
<evidence type="ECO:0000313" key="1">
    <source>
        <dbReference type="EMBL" id="SJM72434.1"/>
    </source>
</evidence>
<dbReference type="SUPFAM" id="SSF56784">
    <property type="entry name" value="HAD-like"/>
    <property type="match status" value="1"/>
</dbReference>
<organism evidence="1 2">
    <name type="scientific">Arthrobacter rhombi</name>
    <dbReference type="NCBI Taxonomy" id="71253"/>
    <lineage>
        <taxon>Bacteria</taxon>
        <taxon>Bacillati</taxon>
        <taxon>Actinomycetota</taxon>
        <taxon>Actinomycetes</taxon>
        <taxon>Micrococcales</taxon>
        <taxon>Micrococcaceae</taxon>
        <taxon>Arthrobacter</taxon>
    </lineage>
</organism>
<dbReference type="InterPro" id="IPR006439">
    <property type="entry name" value="HAD-SF_hydro_IA"/>
</dbReference>
<evidence type="ECO:0000313" key="2">
    <source>
        <dbReference type="Proteomes" id="UP000195913"/>
    </source>
</evidence>